<dbReference type="PROSITE" id="PS00383">
    <property type="entry name" value="TYR_PHOSPHATASE_1"/>
    <property type="match status" value="1"/>
</dbReference>
<dbReference type="PANTHER" id="PTHR19134:SF449">
    <property type="entry name" value="TYROSINE-PROTEIN PHOSPHATASE 1"/>
    <property type="match status" value="1"/>
</dbReference>
<dbReference type="EMBL" id="CP111021">
    <property type="protein sequence ID" value="WAR16991.1"/>
    <property type="molecule type" value="Genomic_DNA"/>
</dbReference>
<dbReference type="InterPro" id="IPR002049">
    <property type="entry name" value="LE_dom"/>
</dbReference>
<evidence type="ECO:0000259" key="2">
    <source>
        <dbReference type="PROSITE" id="PS50056"/>
    </source>
</evidence>
<dbReference type="Pfam" id="PF00053">
    <property type="entry name" value="EGF_laminin"/>
    <property type="match status" value="1"/>
</dbReference>
<feature type="non-terminal residue" evidence="3">
    <location>
        <position position="1"/>
    </location>
</feature>
<accession>A0ABY7FCG8</accession>
<dbReference type="PROSITE" id="PS50055">
    <property type="entry name" value="TYR_PHOSPHATASE_PTP"/>
    <property type="match status" value="1"/>
</dbReference>
<evidence type="ECO:0000259" key="1">
    <source>
        <dbReference type="PROSITE" id="PS50055"/>
    </source>
</evidence>
<dbReference type="SMART" id="SM00194">
    <property type="entry name" value="PTPc"/>
    <property type="match status" value="1"/>
</dbReference>
<dbReference type="InterPro" id="IPR050348">
    <property type="entry name" value="Protein-Tyr_Phosphatase"/>
</dbReference>
<evidence type="ECO:0000313" key="4">
    <source>
        <dbReference type="Proteomes" id="UP001164746"/>
    </source>
</evidence>
<dbReference type="Pfam" id="PF00102">
    <property type="entry name" value="Y_phosphatase"/>
    <property type="match status" value="1"/>
</dbReference>
<dbReference type="InterPro" id="IPR003595">
    <property type="entry name" value="Tyr_Pase_cat"/>
</dbReference>
<dbReference type="SMART" id="SM00181">
    <property type="entry name" value="EGF"/>
    <property type="match status" value="5"/>
</dbReference>
<dbReference type="PRINTS" id="PR00700">
    <property type="entry name" value="PRTYPHPHTASE"/>
</dbReference>
<dbReference type="Proteomes" id="UP001164746">
    <property type="component" value="Chromosome 10"/>
</dbReference>
<dbReference type="CDD" id="cd00047">
    <property type="entry name" value="PTPc"/>
    <property type="match status" value="1"/>
</dbReference>
<name>A0ABY7FCG8_MYAAR</name>
<dbReference type="InterPro" id="IPR000387">
    <property type="entry name" value="Tyr_Pase_dom"/>
</dbReference>
<feature type="domain" description="Tyrosine-protein phosphatase" evidence="1">
    <location>
        <begin position="374"/>
        <end position="586"/>
    </location>
</feature>
<dbReference type="InterPro" id="IPR000742">
    <property type="entry name" value="EGF"/>
</dbReference>
<protein>
    <submittedName>
        <fullName evidence="3">PTPRT-like protein</fullName>
    </submittedName>
</protein>
<dbReference type="InterPro" id="IPR029021">
    <property type="entry name" value="Prot-tyrosine_phosphatase-like"/>
</dbReference>
<feature type="non-terminal residue" evidence="3">
    <location>
        <position position="586"/>
    </location>
</feature>
<keyword evidence="4" id="KW-1185">Reference proteome</keyword>
<dbReference type="SUPFAM" id="SSF52799">
    <property type="entry name" value="(Phosphotyrosine protein) phosphatases II"/>
    <property type="match status" value="1"/>
</dbReference>
<dbReference type="InterPro" id="IPR016130">
    <property type="entry name" value="Tyr_Pase_AS"/>
</dbReference>
<reference evidence="3" key="1">
    <citation type="submission" date="2022-11" db="EMBL/GenBank/DDBJ databases">
        <title>Centuries of genome instability and evolution in soft-shell clam transmissible cancer (bioRxiv).</title>
        <authorList>
            <person name="Hart S.F.M."/>
            <person name="Yonemitsu M.A."/>
            <person name="Giersch R.M."/>
            <person name="Beal B.F."/>
            <person name="Arriagada G."/>
            <person name="Davis B.W."/>
            <person name="Ostrander E.A."/>
            <person name="Goff S.P."/>
            <person name="Metzger M.J."/>
        </authorList>
    </citation>
    <scope>NUCLEOTIDE SEQUENCE</scope>
    <source>
        <strain evidence="3">MELC-2E11</strain>
        <tissue evidence="3">Siphon/mantle</tissue>
    </source>
</reference>
<dbReference type="SMART" id="SM00404">
    <property type="entry name" value="PTPc_motif"/>
    <property type="match status" value="1"/>
</dbReference>
<dbReference type="Gene3D" id="3.90.190.10">
    <property type="entry name" value="Protein tyrosine phosphatase superfamily"/>
    <property type="match status" value="1"/>
</dbReference>
<proteinExistence type="predicted"/>
<dbReference type="PRINTS" id="PR00011">
    <property type="entry name" value="EGFLAMININ"/>
</dbReference>
<dbReference type="PROSITE" id="PS01248">
    <property type="entry name" value="EGF_LAM_1"/>
    <property type="match status" value="3"/>
</dbReference>
<feature type="domain" description="Tyrosine specific protein phosphatases" evidence="2">
    <location>
        <begin position="547"/>
        <end position="586"/>
    </location>
</feature>
<dbReference type="CDD" id="cd00055">
    <property type="entry name" value="EGF_Lam"/>
    <property type="match status" value="1"/>
</dbReference>
<evidence type="ECO:0000313" key="3">
    <source>
        <dbReference type="EMBL" id="WAR16991.1"/>
    </source>
</evidence>
<dbReference type="PROSITE" id="PS50056">
    <property type="entry name" value="TYR_PHOSPHATASE_2"/>
    <property type="match status" value="1"/>
</dbReference>
<dbReference type="SMART" id="SM00180">
    <property type="entry name" value="EGF_Lam"/>
    <property type="match status" value="5"/>
</dbReference>
<gene>
    <name evidence="3" type="ORF">MAR_031585</name>
</gene>
<dbReference type="Gene3D" id="2.170.300.10">
    <property type="entry name" value="Tie2 ligand-binding domain superfamily"/>
    <property type="match status" value="2"/>
</dbReference>
<dbReference type="InterPro" id="IPR000242">
    <property type="entry name" value="PTP_cat"/>
</dbReference>
<dbReference type="PANTHER" id="PTHR19134">
    <property type="entry name" value="RECEPTOR-TYPE TYROSINE-PROTEIN PHOSPHATASE"/>
    <property type="match status" value="1"/>
</dbReference>
<sequence length="586" mass="65487">GYYGIGTYCTKTCSSGCNGKPCNNNGTCLCKPDFTGNACDSCVDCKYGANCSMQCSRGCEGNNYSSTDGSCTCSNYYSGEQCENCIAGRYGEDCSKECSLGCLENTCSAVDGKCYCKNFYTGNNCDVCVDGRFGENNCNQKCSSDCNSVTCYPNGTCICKPDVTGDACRSCVVGKYGANCSMDCSRGCEGKNCSSSDGTCNCRRNYNGDQCENCTAGRYGDDCSKLCSLGCLDDTCSSNEGKNKLCCKKPRDEQLSEETPEPVVYATVQNRRNNLYEDILKATDDSNIVQENVEQEAGHRVNIRTQHVELVMTDETTEDDGLEVDEDDQEARAIAVKFEEKGGTYCNNVDTINKQKVAVNSLTKYVIEKTDTDIEEEFEKFPYGLTKPYAVSQKHEHIQRNRYKGIYPYDDTRVKLRNSQTDYINASHIDGYNKRHAYIAALGPMSKQLGDFSPFWQMIWQEKVEKIVMLTNLVEKGKDKCEQYWPHPGNSKHYGMYYVSCLNEDEYADYIRREFTISKGRETRELHHLHFTFWPDKGVPEEVTGIVEFRQRVQNIPSEFDGPVLVHCSAGVGRTGTYIALDILTK</sequence>
<organism evidence="3 4">
    <name type="scientific">Mya arenaria</name>
    <name type="common">Soft-shell clam</name>
    <dbReference type="NCBI Taxonomy" id="6604"/>
    <lineage>
        <taxon>Eukaryota</taxon>
        <taxon>Metazoa</taxon>
        <taxon>Spiralia</taxon>
        <taxon>Lophotrochozoa</taxon>
        <taxon>Mollusca</taxon>
        <taxon>Bivalvia</taxon>
        <taxon>Autobranchia</taxon>
        <taxon>Heteroconchia</taxon>
        <taxon>Euheterodonta</taxon>
        <taxon>Imparidentia</taxon>
        <taxon>Neoheterodontei</taxon>
        <taxon>Myida</taxon>
        <taxon>Myoidea</taxon>
        <taxon>Myidae</taxon>
        <taxon>Mya</taxon>
    </lineage>
</organism>